<feature type="domain" description="YjiS-like" evidence="2">
    <location>
        <begin position="62"/>
        <end position="93"/>
    </location>
</feature>
<dbReference type="Pfam" id="PF06568">
    <property type="entry name" value="YjiS-like"/>
    <property type="match status" value="1"/>
</dbReference>
<dbReference type="RefSeq" id="WP_114581538.1">
    <property type="nucleotide sequence ID" value="NZ_QPMH01000005.1"/>
</dbReference>
<dbReference type="Proteomes" id="UP000253941">
    <property type="component" value="Unassembled WGS sequence"/>
</dbReference>
<evidence type="ECO:0000259" key="2">
    <source>
        <dbReference type="Pfam" id="PF06568"/>
    </source>
</evidence>
<dbReference type="EMBL" id="QPMH01000005">
    <property type="protein sequence ID" value="RDD62442.1"/>
    <property type="molecule type" value="Genomic_DNA"/>
</dbReference>
<protein>
    <submittedName>
        <fullName evidence="3">DUF1127 domain-containing protein</fullName>
    </submittedName>
</protein>
<dbReference type="AlphaFoldDB" id="A0A369TC87"/>
<reference evidence="3 4" key="1">
    <citation type="submission" date="2018-07" db="EMBL/GenBank/DDBJ databases">
        <title>Venubactetium sediminum gen. nov., sp. nov., isolated from a marine solar saltern.</title>
        <authorList>
            <person name="Wang S."/>
        </authorList>
    </citation>
    <scope>NUCLEOTIDE SEQUENCE [LARGE SCALE GENOMIC DNA]</scope>
    <source>
        <strain evidence="3 4">WD2A32</strain>
    </source>
</reference>
<evidence type="ECO:0000256" key="1">
    <source>
        <dbReference type="SAM" id="MobiDB-lite"/>
    </source>
</evidence>
<dbReference type="InterPro" id="IPR009506">
    <property type="entry name" value="YjiS-like"/>
</dbReference>
<sequence length="176" mass="19366">MTRATSSMTARAGQRFEGRRLDRADVYLLSRQLQSEAIADMTARGARYLVRATGLSALFTGLAARLRKWARRRATIAQLSKLDNRTLWDIGVNPHGIEAAVDAMLNPANDQNRAHLGDVIRQIDTRTVSSLRHAGMAKPAKSPKRNAEADALSAELVARAANRNQDHTQEATKRPA</sequence>
<name>A0A369TC87_9PROT</name>
<gene>
    <name evidence="3" type="ORF">DRB17_07265</name>
</gene>
<proteinExistence type="predicted"/>
<evidence type="ECO:0000313" key="3">
    <source>
        <dbReference type="EMBL" id="RDD62442.1"/>
    </source>
</evidence>
<keyword evidence="4" id="KW-1185">Reference proteome</keyword>
<comment type="caution">
    <text evidence="3">The sequence shown here is derived from an EMBL/GenBank/DDBJ whole genome shotgun (WGS) entry which is preliminary data.</text>
</comment>
<organism evidence="3 4">
    <name type="scientific">Ferruginivarius sediminum</name>
    <dbReference type="NCBI Taxonomy" id="2661937"/>
    <lineage>
        <taxon>Bacteria</taxon>
        <taxon>Pseudomonadati</taxon>
        <taxon>Pseudomonadota</taxon>
        <taxon>Alphaproteobacteria</taxon>
        <taxon>Rhodospirillales</taxon>
        <taxon>Rhodospirillaceae</taxon>
        <taxon>Ferruginivarius</taxon>
    </lineage>
</organism>
<feature type="region of interest" description="Disordered" evidence="1">
    <location>
        <begin position="130"/>
        <end position="176"/>
    </location>
</feature>
<feature type="compositionally biased region" description="Basic and acidic residues" evidence="1">
    <location>
        <begin position="164"/>
        <end position="176"/>
    </location>
</feature>
<evidence type="ECO:0000313" key="4">
    <source>
        <dbReference type="Proteomes" id="UP000253941"/>
    </source>
</evidence>
<accession>A0A369TC87</accession>